<proteinExistence type="predicted"/>
<dbReference type="RefSeq" id="WP_255966363.1">
    <property type="nucleotide sequence ID" value="NZ_JANFQF010000004.1"/>
</dbReference>
<name>A0ABT1Q8Y3_9NOCA</name>
<dbReference type="EMBL" id="JANFQF010000004">
    <property type="protein sequence ID" value="MCQ4118718.1"/>
    <property type="molecule type" value="Genomic_DNA"/>
</dbReference>
<protein>
    <submittedName>
        <fullName evidence="1">Uncharacterized protein</fullName>
    </submittedName>
</protein>
<reference evidence="1 2" key="1">
    <citation type="submission" date="2022-07" db="EMBL/GenBank/DDBJ databases">
        <title>Degradation activity of malathion, p-nitrophenol and potential low-temperature adaptation strategy of Rhodococcus sp. FXJ9.536.</title>
        <authorList>
            <person name="Huang J."/>
            <person name="Huang Y."/>
        </authorList>
    </citation>
    <scope>NUCLEOTIDE SEQUENCE [LARGE SCALE GENOMIC DNA]</scope>
    <source>
        <strain evidence="1 2">FXJ9.536</strain>
    </source>
</reference>
<keyword evidence="2" id="KW-1185">Reference proteome</keyword>
<accession>A0ABT1Q8Y3</accession>
<dbReference type="Proteomes" id="UP001524501">
    <property type="component" value="Unassembled WGS sequence"/>
</dbReference>
<comment type="caution">
    <text evidence="1">The sequence shown here is derived from an EMBL/GenBank/DDBJ whole genome shotgun (WGS) entry which is preliminary data.</text>
</comment>
<evidence type="ECO:0000313" key="2">
    <source>
        <dbReference type="Proteomes" id="UP001524501"/>
    </source>
</evidence>
<gene>
    <name evidence="1" type="ORF">NOF53_05945</name>
</gene>
<sequence>MDILDIVNRGSKSVENLDDSLRLRSAAYDLLRVYEHFGGFSVYAASPQAERVLGAAMMIEPAVCAGGSGDTVIVDVNIASGTLMARAARRLRDNGNAGRLVGIALHSLVGDYERWHVPELSELVVVDPHGEPCSIGRQATQGSDHRIGLLL</sequence>
<evidence type="ECO:0000313" key="1">
    <source>
        <dbReference type="EMBL" id="MCQ4118718.1"/>
    </source>
</evidence>
<organism evidence="1 2">
    <name type="scientific">Rhodococcus tibetensis</name>
    <dbReference type="NCBI Taxonomy" id="2965064"/>
    <lineage>
        <taxon>Bacteria</taxon>
        <taxon>Bacillati</taxon>
        <taxon>Actinomycetota</taxon>
        <taxon>Actinomycetes</taxon>
        <taxon>Mycobacteriales</taxon>
        <taxon>Nocardiaceae</taxon>
        <taxon>Rhodococcus</taxon>
    </lineage>
</organism>